<dbReference type="STRING" id="451379.A0A0N5AYR1"/>
<feature type="compositionally biased region" description="Basic and acidic residues" evidence="1">
    <location>
        <begin position="619"/>
        <end position="629"/>
    </location>
</feature>
<feature type="compositionally biased region" description="Polar residues" evidence="1">
    <location>
        <begin position="440"/>
        <end position="457"/>
    </location>
</feature>
<reference evidence="3" key="1">
    <citation type="submission" date="2017-02" db="UniProtKB">
        <authorList>
            <consortium name="WormBaseParasite"/>
        </authorList>
    </citation>
    <scope>IDENTIFICATION</scope>
</reference>
<feature type="region of interest" description="Disordered" evidence="1">
    <location>
        <begin position="551"/>
        <end position="629"/>
    </location>
</feature>
<evidence type="ECO:0000313" key="2">
    <source>
        <dbReference type="Proteomes" id="UP000046393"/>
    </source>
</evidence>
<feature type="compositionally biased region" description="Basic and acidic residues" evidence="1">
    <location>
        <begin position="743"/>
        <end position="761"/>
    </location>
</feature>
<name>A0A0N5AYR1_9BILA</name>
<feature type="compositionally biased region" description="Basic and acidic residues" evidence="1">
    <location>
        <begin position="704"/>
        <end position="721"/>
    </location>
</feature>
<sequence length="855" mass="96460">LLKLAISGTQERKVESTTTRHIRNAPVFNCVTTNGTPLYSGIFFSSEGIETDTVVKTTITTCKTDKELTPTHSSDVSSSLRLQDGISDFNISDRNLVKRRSFENIDNYNQYKGSIISMKKAREIVGEPIENVVHVYHSGSSQNVKHENEKQIEDEVTSIIARLSKSFRKQKMNNQNKVTKFSDNKLQEDGESSISQKNKSKECGEMVSRNGMEKVVREVNTESSGRLLLQQPSSGNEIFEFRRCFNAVPSGYTFDKGKREQSNVSQVSKSLVQNGNRFNETLHTLEERIGGILERSPDRRLNLKEGLQGSVKENAHNNKFQRESSTKATVNTFQDGDRKNYGDSKANQYCEKQKIASGSSLRDDGGKWSYGYGAADGSRDRRNEGISGQDFLKKLEELESRVEGLLSKSTSTVKSEIMKGREKTKKTTTEEVRKNKSARNEGSTNFSSFHLSNLQSRPQEDIRDSSQKVKKIAPTGFRQISNPQNSELERIKQTQKTSSDNSSHKEVFPGSSIPLKATSENLEKTEHDNMLRALTSTDDCKKTAKQKVCKRLQNKNYQRDQQQSSKSSISTLNEDTEEKRTKVQKNNNEPTKTQATPEPGKTTKTGLIDMKPKTTKQKAQKDQDLTKEPEANYASTLHKSSHEIKKAIPIEQVLVTDKFPIILKKKQETTTTTTPANKEPAEQSQIETEANKTQKQNGTGRTQDNQKRENQQQHYNREQLKSKNKIAVNGEPLSEHVNVYHNGRSDEEVAQEKPTKQTMEKADVPVVSDTLHVLGERIGGLFKKAPLYPDYPSSAPYDGPTSAVLKTEELHSQPIRRLVNMYHILKTDELHSQPIRRLVNMYHSGRSDAAAEEER</sequence>
<feature type="region of interest" description="Disordered" evidence="1">
    <location>
        <begin position="411"/>
        <end position="522"/>
    </location>
</feature>
<accession>A0A0N5AYR1</accession>
<dbReference type="AlphaFoldDB" id="A0A0N5AYR1"/>
<dbReference type="WBParaSite" id="SMUV_0001011101-mRNA-1">
    <property type="protein sequence ID" value="SMUV_0001011101-mRNA-1"/>
    <property type="gene ID" value="SMUV_0001011101"/>
</dbReference>
<feature type="compositionally biased region" description="Polar residues" evidence="1">
    <location>
        <begin position="554"/>
        <end position="573"/>
    </location>
</feature>
<evidence type="ECO:0000256" key="1">
    <source>
        <dbReference type="SAM" id="MobiDB-lite"/>
    </source>
</evidence>
<proteinExistence type="predicted"/>
<feature type="region of interest" description="Disordered" evidence="1">
    <location>
        <begin position="177"/>
        <end position="202"/>
    </location>
</feature>
<organism evidence="2 3">
    <name type="scientific">Syphacia muris</name>
    <dbReference type="NCBI Taxonomy" id="451379"/>
    <lineage>
        <taxon>Eukaryota</taxon>
        <taxon>Metazoa</taxon>
        <taxon>Ecdysozoa</taxon>
        <taxon>Nematoda</taxon>
        <taxon>Chromadorea</taxon>
        <taxon>Rhabditida</taxon>
        <taxon>Spirurina</taxon>
        <taxon>Oxyuridomorpha</taxon>
        <taxon>Oxyuroidea</taxon>
        <taxon>Oxyuridae</taxon>
        <taxon>Syphacia</taxon>
    </lineage>
</organism>
<evidence type="ECO:0000313" key="3">
    <source>
        <dbReference type="WBParaSite" id="SMUV_0001011101-mRNA-1"/>
    </source>
</evidence>
<feature type="compositionally biased region" description="Polar residues" evidence="1">
    <location>
        <begin position="682"/>
        <end position="703"/>
    </location>
</feature>
<feature type="compositionally biased region" description="Basic and acidic residues" evidence="1">
    <location>
        <begin position="458"/>
        <end position="467"/>
    </location>
</feature>
<dbReference type="Proteomes" id="UP000046393">
    <property type="component" value="Unplaced"/>
</dbReference>
<feature type="compositionally biased region" description="Polar residues" evidence="1">
    <location>
        <begin position="584"/>
        <end position="596"/>
    </location>
</feature>
<protein>
    <submittedName>
        <fullName evidence="3">RING-type domain-containing protein</fullName>
    </submittedName>
</protein>
<feature type="compositionally biased region" description="Basic and acidic residues" evidence="1">
    <location>
        <begin position="416"/>
        <end position="434"/>
    </location>
</feature>
<keyword evidence="2" id="KW-1185">Reference proteome</keyword>
<feature type="region of interest" description="Disordered" evidence="1">
    <location>
        <begin position="668"/>
        <end position="761"/>
    </location>
</feature>